<dbReference type="Gene3D" id="2.130.10.30">
    <property type="entry name" value="Regulator of chromosome condensation 1/beta-lactamase-inhibitor protein II"/>
    <property type="match status" value="1"/>
</dbReference>
<keyword evidence="2" id="KW-0539">Nucleus</keyword>
<name>U6GH32_EIMAC</name>
<feature type="non-terminal residue" evidence="4">
    <location>
        <position position="332"/>
    </location>
</feature>
<keyword evidence="5" id="KW-1185">Reference proteome</keyword>
<sequence>MFAGCQQQQTGRQQQKQQQHQQEQQHHQHNEQHLHQQQQQQHQQHDQQQQQQQQARNSSFPAKVYCSNAKSKGCIGITELNDTLNQERPASVMMAGISCHPKGTSFALLFTDGTVLAMGEELQGGEMTAEVKNGLGRFDASRSQRVKTIAATTGAFAVLLHNGSVFAWGDTTVGGELPTPEPSDCSELIAADVGFAAMTAGGTVYSWGKGIVLPARVNTAAFQAASIWAERTCFAAISTSGELAVWGTSTSSAPFCNEGFTSSDYVSFQEVKDRLSSGVKMVRFNERAAAAARQREATATTQTSWELISWGDPEAGGVAPNSLHSVAKNGVK</sequence>
<dbReference type="VEuPathDB" id="ToxoDB:EAH_00028290"/>
<dbReference type="OrthoDB" id="408734at2759"/>
<dbReference type="PANTHER" id="PTHR45093">
    <property type="entry name" value="TRANSCRIPTION ACTIVATOR MSS11"/>
    <property type="match status" value="1"/>
</dbReference>
<evidence type="ECO:0000256" key="3">
    <source>
        <dbReference type="SAM" id="MobiDB-lite"/>
    </source>
</evidence>
<reference evidence="4" key="1">
    <citation type="submission" date="2013-10" db="EMBL/GenBank/DDBJ databases">
        <title>Genomic analysis of the causative agents of coccidiosis in chickens.</title>
        <authorList>
            <person name="Reid A.J."/>
            <person name="Blake D."/>
            <person name="Billington K."/>
            <person name="Browne H."/>
            <person name="Dunn M."/>
            <person name="Hung S."/>
            <person name="Kawahara F."/>
            <person name="Miranda-Saavedra D."/>
            <person name="Mourier T."/>
            <person name="Nagra H."/>
            <person name="Otto T.D."/>
            <person name="Rawlings N."/>
            <person name="Sanchez A."/>
            <person name="Sanders M."/>
            <person name="Subramaniam C."/>
            <person name="Tay Y."/>
            <person name="Dear P."/>
            <person name="Doerig C."/>
            <person name="Gruber A."/>
            <person name="Parkinson J."/>
            <person name="Shirley M."/>
            <person name="Wan K.L."/>
            <person name="Berriman M."/>
            <person name="Tomley F."/>
            <person name="Pain A."/>
        </authorList>
    </citation>
    <scope>NUCLEOTIDE SEQUENCE [LARGE SCALE GENOMIC DNA]</scope>
    <source>
        <strain evidence="4">Houghton</strain>
    </source>
</reference>
<dbReference type="AlphaFoldDB" id="U6GH32"/>
<proteinExistence type="predicted"/>
<gene>
    <name evidence="4" type="ORF">EAH_00028290</name>
</gene>
<evidence type="ECO:0000256" key="1">
    <source>
        <dbReference type="ARBA" id="ARBA00004123"/>
    </source>
</evidence>
<feature type="compositionally biased region" description="Low complexity" evidence="3">
    <location>
        <begin position="35"/>
        <end position="54"/>
    </location>
</feature>
<feature type="compositionally biased region" description="Low complexity" evidence="3">
    <location>
        <begin position="1"/>
        <end position="22"/>
    </location>
</feature>
<dbReference type="RefSeq" id="XP_013251792.1">
    <property type="nucleotide sequence ID" value="XM_013396338.1"/>
</dbReference>
<accession>U6GH32</accession>
<dbReference type="PANTHER" id="PTHR45093:SF2">
    <property type="entry name" value="LISH DOMAIN-CONTAINING PROTEIN"/>
    <property type="match status" value="1"/>
</dbReference>
<dbReference type="EMBL" id="HG670770">
    <property type="protein sequence ID" value="CDI77909.1"/>
    <property type="molecule type" value="Genomic_DNA"/>
</dbReference>
<comment type="subcellular location">
    <subcellularLocation>
        <location evidence="1">Nucleus</location>
    </subcellularLocation>
</comment>
<evidence type="ECO:0000256" key="2">
    <source>
        <dbReference type="ARBA" id="ARBA00023242"/>
    </source>
</evidence>
<feature type="region of interest" description="Disordered" evidence="3">
    <location>
        <begin position="1"/>
        <end position="60"/>
    </location>
</feature>
<protein>
    <recommendedName>
        <fullName evidence="6">Regulator of chromosome condensation domain-containing protein</fullName>
    </recommendedName>
</protein>
<dbReference type="OMA" id="WELISWG"/>
<evidence type="ECO:0000313" key="5">
    <source>
        <dbReference type="Proteomes" id="UP000018050"/>
    </source>
</evidence>
<evidence type="ECO:0000313" key="4">
    <source>
        <dbReference type="EMBL" id="CDI77909.1"/>
    </source>
</evidence>
<dbReference type="InterPro" id="IPR009091">
    <property type="entry name" value="RCC1/BLIP-II"/>
</dbReference>
<feature type="compositionally biased region" description="Basic and acidic residues" evidence="3">
    <location>
        <begin position="23"/>
        <end position="34"/>
    </location>
</feature>
<dbReference type="GeneID" id="25270899"/>
<organism evidence="4 5">
    <name type="scientific">Eimeria acervulina</name>
    <name type="common">Coccidian parasite</name>
    <dbReference type="NCBI Taxonomy" id="5801"/>
    <lineage>
        <taxon>Eukaryota</taxon>
        <taxon>Sar</taxon>
        <taxon>Alveolata</taxon>
        <taxon>Apicomplexa</taxon>
        <taxon>Conoidasida</taxon>
        <taxon>Coccidia</taxon>
        <taxon>Eucoccidiorida</taxon>
        <taxon>Eimeriorina</taxon>
        <taxon>Eimeriidae</taxon>
        <taxon>Eimeria</taxon>
    </lineage>
</organism>
<dbReference type="Proteomes" id="UP000018050">
    <property type="component" value="Unassembled WGS sequence"/>
</dbReference>
<reference evidence="4" key="2">
    <citation type="submission" date="2013-10" db="EMBL/GenBank/DDBJ databases">
        <authorList>
            <person name="Aslett M."/>
        </authorList>
    </citation>
    <scope>NUCLEOTIDE SEQUENCE [LARGE SCALE GENOMIC DNA]</scope>
    <source>
        <strain evidence="4">Houghton</strain>
    </source>
</reference>
<dbReference type="SUPFAM" id="SSF50985">
    <property type="entry name" value="RCC1/BLIP-II"/>
    <property type="match status" value="1"/>
</dbReference>
<evidence type="ECO:0008006" key="6">
    <source>
        <dbReference type="Google" id="ProtNLM"/>
    </source>
</evidence>
<dbReference type="GO" id="GO:0005634">
    <property type="term" value="C:nucleus"/>
    <property type="evidence" value="ECO:0007669"/>
    <property type="project" value="UniProtKB-SubCell"/>
</dbReference>